<proteinExistence type="predicted"/>
<keyword evidence="3" id="KW-1185">Reference proteome</keyword>
<evidence type="ECO:0000313" key="3">
    <source>
        <dbReference type="Proteomes" id="UP001241758"/>
    </source>
</evidence>
<evidence type="ECO:0000256" key="1">
    <source>
        <dbReference type="SAM" id="MobiDB-lite"/>
    </source>
</evidence>
<dbReference type="Proteomes" id="UP001241758">
    <property type="component" value="Unassembled WGS sequence"/>
</dbReference>
<dbReference type="RefSeq" id="WP_282763011.1">
    <property type="nucleotide sequence ID" value="NZ_JASCTH010000017.1"/>
</dbReference>
<dbReference type="EMBL" id="JASCTH010000017">
    <property type="protein sequence ID" value="MDI6102014.1"/>
    <property type="molecule type" value="Genomic_DNA"/>
</dbReference>
<accession>A0ABT6WQP3</accession>
<evidence type="ECO:0000313" key="2">
    <source>
        <dbReference type="EMBL" id="MDI6102014.1"/>
    </source>
</evidence>
<sequence length="77" mass="8528">MTLRMYLAAHMQQAIDDAVRHPMDVDIDFWSRFMGWVPVSMRPPPTGSTGQQPVHEVAQDGETPVTSTCRVMGAGRA</sequence>
<reference evidence="2 3" key="1">
    <citation type="submission" date="2023-05" db="EMBL/GenBank/DDBJ databases">
        <title>Actinoplanes sp. NEAU-A12 genome sequencing.</title>
        <authorList>
            <person name="Wang Z.-S."/>
        </authorList>
    </citation>
    <scope>NUCLEOTIDE SEQUENCE [LARGE SCALE GENOMIC DNA]</scope>
    <source>
        <strain evidence="2 3">NEAU-A12</strain>
    </source>
</reference>
<feature type="region of interest" description="Disordered" evidence="1">
    <location>
        <begin position="42"/>
        <end position="65"/>
    </location>
</feature>
<comment type="caution">
    <text evidence="2">The sequence shown here is derived from an EMBL/GenBank/DDBJ whole genome shotgun (WGS) entry which is preliminary data.</text>
</comment>
<organism evidence="2 3">
    <name type="scientific">Actinoplanes sandaracinus</name>
    <dbReference type="NCBI Taxonomy" id="3045177"/>
    <lineage>
        <taxon>Bacteria</taxon>
        <taxon>Bacillati</taxon>
        <taxon>Actinomycetota</taxon>
        <taxon>Actinomycetes</taxon>
        <taxon>Micromonosporales</taxon>
        <taxon>Micromonosporaceae</taxon>
        <taxon>Actinoplanes</taxon>
    </lineage>
</organism>
<name>A0ABT6WQP3_9ACTN</name>
<protein>
    <submittedName>
        <fullName evidence="2">Uncharacterized protein</fullName>
    </submittedName>
</protein>
<gene>
    <name evidence="2" type="ORF">QLQ12_25675</name>
</gene>